<gene>
    <name evidence="2" type="ORF">ALMOND_2B025803</name>
    <name evidence="1" type="ORF">L3X38_044155</name>
</gene>
<reference evidence="3" key="2">
    <citation type="journal article" date="2020" name="Plant J.">
        <title>Transposons played a major role in the diversification between the closely related almond and peach genomes: results from the almond genome sequence.</title>
        <authorList>
            <person name="Alioto T."/>
            <person name="Alexiou K.G."/>
            <person name="Bardil A."/>
            <person name="Barteri F."/>
            <person name="Castanera R."/>
            <person name="Cruz F."/>
            <person name="Dhingra A."/>
            <person name="Duval H."/>
            <person name="Fernandez I Marti A."/>
            <person name="Frias L."/>
            <person name="Galan B."/>
            <person name="Garcia J.L."/>
            <person name="Howad W."/>
            <person name="Gomez-Garrido J."/>
            <person name="Gut M."/>
            <person name="Julca I."/>
            <person name="Morata J."/>
            <person name="Puigdomenech P."/>
            <person name="Ribeca P."/>
            <person name="Rubio Cabetas M.J."/>
            <person name="Vlasova A."/>
            <person name="Wirthensohn M."/>
            <person name="Garcia-Mas J."/>
            <person name="Gabaldon T."/>
            <person name="Casacuberta J.M."/>
            <person name="Arus P."/>
        </authorList>
    </citation>
    <scope>NUCLEOTIDE SEQUENCE [LARGE SCALE GENOMIC DNA]</scope>
    <source>
        <strain evidence="3">cv. Texas</strain>
    </source>
</reference>
<dbReference type="Gene3D" id="3.30.470.10">
    <property type="match status" value="1"/>
</dbReference>
<dbReference type="SUPFAM" id="SSF56752">
    <property type="entry name" value="D-aminoacid aminotransferase-like PLP-dependent enzymes"/>
    <property type="match status" value="1"/>
</dbReference>
<accession>A0A5E4EIH8</accession>
<protein>
    <submittedName>
        <fullName evidence="2">PREDICTED: branched-chain-amino-acid</fullName>
    </submittedName>
</protein>
<dbReference type="Proteomes" id="UP001054821">
    <property type="component" value="Chromosome 8"/>
</dbReference>
<organism evidence="2 3">
    <name type="scientific">Prunus dulcis</name>
    <name type="common">Almond</name>
    <name type="synonym">Amygdalus dulcis</name>
    <dbReference type="NCBI Taxonomy" id="3755"/>
    <lineage>
        <taxon>Eukaryota</taxon>
        <taxon>Viridiplantae</taxon>
        <taxon>Streptophyta</taxon>
        <taxon>Embryophyta</taxon>
        <taxon>Tracheophyta</taxon>
        <taxon>Spermatophyta</taxon>
        <taxon>Magnoliopsida</taxon>
        <taxon>eudicotyledons</taxon>
        <taxon>Gunneridae</taxon>
        <taxon>Pentapetalae</taxon>
        <taxon>rosids</taxon>
        <taxon>fabids</taxon>
        <taxon>Rosales</taxon>
        <taxon>Rosaceae</taxon>
        <taxon>Amygdaloideae</taxon>
        <taxon>Amygdaleae</taxon>
        <taxon>Prunus</taxon>
    </lineage>
</organism>
<keyword evidence="4" id="KW-1185">Reference proteome</keyword>
<dbReference type="Gramene" id="VVA15577">
    <property type="protein sequence ID" value="VVA15577"/>
    <property type="gene ID" value="Prudul26B025803"/>
</dbReference>
<evidence type="ECO:0000313" key="4">
    <source>
        <dbReference type="Proteomes" id="UP001054821"/>
    </source>
</evidence>
<dbReference type="Proteomes" id="UP000327085">
    <property type="component" value="Chromosome 8"/>
</dbReference>
<dbReference type="InterPro" id="IPR043131">
    <property type="entry name" value="BCAT-like_N"/>
</dbReference>
<dbReference type="InParanoid" id="A0A5E4EIH8"/>
<dbReference type="EMBL" id="CABIKO010000015">
    <property type="protein sequence ID" value="VVA15577.1"/>
    <property type="molecule type" value="Genomic_DNA"/>
</dbReference>
<name>A0A5E4EIH8_PRUDU</name>
<sequence length="77" mass="8729">MTRMMSVHFILFQACSRVSRRFSTSRLRFGNIELNPSAGVLNYGQGLYEGLKAKHCHDQGLDFHFGPCTSRIYNSTA</sequence>
<reference evidence="2" key="1">
    <citation type="submission" date="2019-07" db="EMBL/GenBank/DDBJ databases">
        <authorList>
            <person name="Alioto T."/>
            <person name="Alioto T."/>
            <person name="Gomez Garrido J."/>
        </authorList>
    </citation>
    <scope>NUCLEOTIDE SEQUENCE</scope>
</reference>
<evidence type="ECO:0000313" key="2">
    <source>
        <dbReference type="EMBL" id="VVA15577.1"/>
    </source>
</evidence>
<reference evidence="1 4" key="3">
    <citation type="journal article" date="2022" name="G3 (Bethesda)">
        <title>Whole-genome sequence and methylome profiling of the almond [Prunus dulcis (Mill.) D.A. Webb] cultivar 'Nonpareil'.</title>
        <authorList>
            <person name="D'Amico-Willman K.M."/>
            <person name="Ouma W.Z."/>
            <person name="Meulia T."/>
            <person name="Sideli G.M."/>
            <person name="Gradziel T.M."/>
            <person name="Fresnedo-Ramirez J."/>
        </authorList>
    </citation>
    <scope>NUCLEOTIDE SEQUENCE [LARGE SCALE GENOMIC DNA]</scope>
    <source>
        <strain evidence="1">Clone GOH B32 T37-40</strain>
    </source>
</reference>
<dbReference type="PROSITE" id="PS51257">
    <property type="entry name" value="PROKAR_LIPOPROTEIN"/>
    <property type="match status" value="1"/>
</dbReference>
<dbReference type="InterPro" id="IPR036038">
    <property type="entry name" value="Aminotransferase-like"/>
</dbReference>
<proteinExistence type="predicted"/>
<dbReference type="GO" id="GO:0003824">
    <property type="term" value="F:catalytic activity"/>
    <property type="evidence" value="ECO:0007669"/>
    <property type="project" value="InterPro"/>
</dbReference>
<dbReference type="EMBL" id="JAJFAZ020000008">
    <property type="protein sequence ID" value="KAI5314979.1"/>
    <property type="molecule type" value="Genomic_DNA"/>
</dbReference>
<dbReference type="AlphaFoldDB" id="A0A5E4EIH8"/>
<evidence type="ECO:0000313" key="3">
    <source>
        <dbReference type="Proteomes" id="UP000327085"/>
    </source>
</evidence>
<evidence type="ECO:0000313" key="1">
    <source>
        <dbReference type="EMBL" id="KAI5314979.1"/>
    </source>
</evidence>